<dbReference type="PANTHER" id="PTHR46206:SF6">
    <property type="entry name" value="CYTOCHROME P450 MONOOXYGENASE AN1598-RELATED"/>
    <property type="match status" value="1"/>
</dbReference>
<dbReference type="Pfam" id="PF00067">
    <property type="entry name" value="p450"/>
    <property type="match status" value="1"/>
</dbReference>
<evidence type="ECO:0000313" key="9">
    <source>
        <dbReference type="Proteomes" id="UP001219568"/>
    </source>
</evidence>
<dbReference type="GO" id="GO:0016705">
    <property type="term" value="F:oxidoreductase activity, acting on paired donors, with incorporation or reduction of molecular oxygen"/>
    <property type="evidence" value="ECO:0007669"/>
    <property type="project" value="InterPro"/>
</dbReference>
<keyword evidence="5" id="KW-0408">Iron</keyword>
<dbReference type="AlphaFoldDB" id="A0AAD6IAS6"/>
<protein>
    <submittedName>
        <fullName evidence="8">Cytochrome p450 monooxygenase</fullName>
    </submittedName>
</protein>
<dbReference type="InterPro" id="IPR001128">
    <property type="entry name" value="Cyt_P450"/>
</dbReference>
<gene>
    <name evidence="8" type="ORF">N7460_007259</name>
</gene>
<dbReference type="SUPFAM" id="SSF48264">
    <property type="entry name" value="Cytochrome P450"/>
    <property type="match status" value="1"/>
</dbReference>
<comment type="similarity">
    <text evidence="2">Belongs to the cytochrome P450 family.</text>
</comment>
<name>A0AAD6IAS6_PENCN</name>
<dbReference type="EMBL" id="JAQJZL010000006">
    <property type="protein sequence ID" value="KAJ6039227.1"/>
    <property type="molecule type" value="Genomic_DNA"/>
</dbReference>
<dbReference type="GO" id="GO:0020037">
    <property type="term" value="F:heme binding"/>
    <property type="evidence" value="ECO:0007669"/>
    <property type="project" value="InterPro"/>
</dbReference>
<reference evidence="8" key="1">
    <citation type="journal article" date="2023" name="IMA Fungus">
        <title>Comparative genomic study of the Penicillium genus elucidates a diverse pangenome and 15 lateral gene transfer events.</title>
        <authorList>
            <person name="Petersen C."/>
            <person name="Sorensen T."/>
            <person name="Nielsen M.R."/>
            <person name="Sondergaard T.E."/>
            <person name="Sorensen J.L."/>
            <person name="Fitzpatrick D.A."/>
            <person name="Frisvad J.C."/>
            <person name="Nielsen K.L."/>
        </authorList>
    </citation>
    <scope>NUCLEOTIDE SEQUENCE</scope>
    <source>
        <strain evidence="8">IBT 15450</strain>
    </source>
</reference>
<evidence type="ECO:0000256" key="7">
    <source>
        <dbReference type="SAM" id="MobiDB-lite"/>
    </source>
</evidence>
<evidence type="ECO:0000313" key="8">
    <source>
        <dbReference type="EMBL" id="KAJ6039227.1"/>
    </source>
</evidence>
<keyword evidence="3" id="KW-0479">Metal-binding</keyword>
<keyword evidence="6 8" id="KW-0503">Monooxygenase</keyword>
<feature type="compositionally biased region" description="Polar residues" evidence="7">
    <location>
        <begin position="274"/>
        <end position="285"/>
    </location>
</feature>
<dbReference type="PANTHER" id="PTHR46206">
    <property type="entry name" value="CYTOCHROME P450"/>
    <property type="match status" value="1"/>
</dbReference>
<dbReference type="GO" id="GO:0043386">
    <property type="term" value="P:mycotoxin biosynthetic process"/>
    <property type="evidence" value="ECO:0007669"/>
    <property type="project" value="UniProtKB-ARBA"/>
</dbReference>
<accession>A0AAD6IAS6</accession>
<dbReference type="InterPro" id="IPR036396">
    <property type="entry name" value="Cyt_P450_sf"/>
</dbReference>
<comment type="caution">
    <text evidence="8">The sequence shown here is derived from an EMBL/GenBank/DDBJ whole genome shotgun (WGS) entry which is preliminary data.</text>
</comment>
<dbReference type="PRINTS" id="PR00465">
    <property type="entry name" value="EP450IV"/>
</dbReference>
<keyword evidence="4" id="KW-0560">Oxidoreductase</keyword>
<reference evidence="8" key="2">
    <citation type="submission" date="2023-01" db="EMBL/GenBank/DDBJ databases">
        <authorList>
            <person name="Petersen C."/>
        </authorList>
    </citation>
    <scope>NUCLEOTIDE SEQUENCE</scope>
    <source>
        <strain evidence="8">IBT 15450</strain>
    </source>
</reference>
<proteinExistence type="inferred from homology"/>
<dbReference type="GO" id="GO:0005506">
    <property type="term" value="F:iron ion binding"/>
    <property type="evidence" value="ECO:0007669"/>
    <property type="project" value="InterPro"/>
</dbReference>
<evidence type="ECO:0000256" key="5">
    <source>
        <dbReference type="ARBA" id="ARBA00023004"/>
    </source>
</evidence>
<dbReference type="Proteomes" id="UP001219568">
    <property type="component" value="Unassembled WGS sequence"/>
</dbReference>
<dbReference type="Gene3D" id="1.10.630.10">
    <property type="entry name" value="Cytochrome P450"/>
    <property type="match status" value="1"/>
</dbReference>
<organism evidence="8 9">
    <name type="scientific">Penicillium canescens</name>
    <dbReference type="NCBI Taxonomy" id="5083"/>
    <lineage>
        <taxon>Eukaryota</taxon>
        <taxon>Fungi</taxon>
        <taxon>Dikarya</taxon>
        <taxon>Ascomycota</taxon>
        <taxon>Pezizomycotina</taxon>
        <taxon>Eurotiomycetes</taxon>
        <taxon>Eurotiomycetidae</taxon>
        <taxon>Eurotiales</taxon>
        <taxon>Aspergillaceae</taxon>
        <taxon>Penicillium</taxon>
    </lineage>
</organism>
<evidence type="ECO:0000256" key="4">
    <source>
        <dbReference type="ARBA" id="ARBA00023002"/>
    </source>
</evidence>
<sequence length="292" mass="32736">MDKNLPKNPEWTAMPCVPVVTQIVTPLIGRLFVGQETCRSEEWMNTQITFNGAVLTAAQKLRQVPYLVKPLFAPFVRDVRILLQCLLIARRLLTPVITARSLGRAVPTAKRPEDLLQFVMEGSELENPPTSMPRQAEQALIISFGGNSAISSATAHILYDLATYPSHIEPLREEVNAIWDELDGHLTRQSLSRMVKLDSFMKESQRLNPANQSTINRVMRADYTLSNGLHLPKGVRLAVPSSPVSLDPNVWENPEQFDGFRFSRLRASRPENANRFQFPTPSSKSLDFGSGK</sequence>
<dbReference type="GO" id="GO:0004497">
    <property type="term" value="F:monooxygenase activity"/>
    <property type="evidence" value="ECO:0007669"/>
    <property type="project" value="UniProtKB-KW"/>
</dbReference>
<comment type="cofactor">
    <cofactor evidence="1">
        <name>heme</name>
        <dbReference type="ChEBI" id="CHEBI:30413"/>
    </cofactor>
</comment>
<evidence type="ECO:0000256" key="2">
    <source>
        <dbReference type="ARBA" id="ARBA00010617"/>
    </source>
</evidence>
<dbReference type="InterPro" id="IPR002403">
    <property type="entry name" value="Cyt_P450_E_grp-IV"/>
</dbReference>
<keyword evidence="9" id="KW-1185">Reference proteome</keyword>
<evidence type="ECO:0000256" key="1">
    <source>
        <dbReference type="ARBA" id="ARBA00001971"/>
    </source>
</evidence>
<dbReference type="CDD" id="cd11041">
    <property type="entry name" value="CYP503A1-like"/>
    <property type="match status" value="1"/>
</dbReference>
<evidence type="ECO:0000256" key="6">
    <source>
        <dbReference type="ARBA" id="ARBA00023033"/>
    </source>
</evidence>
<feature type="region of interest" description="Disordered" evidence="7">
    <location>
        <begin position="272"/>
        <end position="292"/>
    </location>
</feature>
<evidence type="ECO:0000256" key="3">
    <source>
        <dbReference type="ARBA" id="ARBA00022723"/>
    </source>
</evidence>